<protein>
    <recommendedName>
        <fullName evidence="1">DUF985 domain-containing protein</fullName>
    </recommendedName>
</protein>
<feature type="domain" description="DUF985" evidence="1">
    <location>
        <begin position="4"/>
        <end position="143"/>
    </location>
</feature>
<sequence length="166" mass="18731">MNAQEYIQSLDLQPHPEGGYFKEVYRAQGKIEHQALPAQFNGPRNYATSIYFLLISGQKSSFHKINQDEGWHFYAGSPLTLHMLSPDGLYSQVELGQNLALEQNLQYFVPAGFYFAATVNQSDSFSLVGCTVAPGFDFADFVMPHADELAKEFPQHQEIIEQLGHR</sequence>
<dbReference type="KEGG" id="cate:C2869_01295"/>
<dbReference type="PANTHER" id="PTHR33387:SF3">
    <property type="entry name" value="DUF985 DOMAIN-CONTAINING PROTEIN"/>
    <property type="match status" value="1"/>
</dbReference>
<dbReference type="OrthoDB" id="9798288at2"/>
<evidence type="ECO:0000313" key="3">
    <source>
        <dbReference type="Proteomes" id="UP000244441"/>
    </source>
</evidence>
<dbReference type="Gene3D" id="2.60.120.10">
    <property type="entry name" value="Jelly Rolls"/>
    <property type="match status" value="1"/>
</dbReference>
<keyword evidence="3" id="KW-1185">Reference proteome</keyword>
<dbReference type="Pfam" id="PF06172">
    <property type="entry name" value="Cupin_5"/>
    <property type="match status" value="1"/>
</dbReference>
<organism evidence="2 3">
    <name type="scientific">Saccharobesus litoralis</name>
    <dbReference type="NCBI Taxonomy" id="2172099"/>
    <lineage>
        <taxon>Bacteria</taxon>
        <taxon>Pseudomonadati</taxon>
        <taxon>Pseudomonadota</taxon>
        <taxon>Gammaproteobacteria</taxon>
        <taxon>Alteromonadales</taxon>
        <taxon>Alteromonadaceae</taxon>
        <taxon>Saccharobesus</taxon>
    </lineage>
</organism>
<proteinExistence type="predicted"/>
<evidence type="ECO:0000259" key="1">
    <source>
        <dbReference type="Pfam" id="PF06172"/>
    </source>
</evidence>
<dbReference type="Proteomes" id="UP000244441">
    <property type="component" value="Chromosome"/>
</dbReference>
<dbReference type="CDD" id="cd06121">
    <property type="entry name" value="cupin_YML079wp"/>
    <property type="match status" value="1"/>
</dbReference>
<dbReference type="PANTHER" id="PTHR33387">
    <property type="entry name" value="RMLC-LIKE JELLY ROLL FOLD PROTEIN"/>
    <property type="match status" value="1"/>
</dbReference>
<dbReference type="InterPro" id="IPR011051">
    <property type="entry name" value="RmlC_Cupin_sf"/>
</dbReference>
<dbReference type="RefSeq" id="WP_108601237.1">
    <property type="nucleotide sequence ID" value="NZ_CP026604.1"/>
</dbReference>
<dbReference type="AlphaFoldDB" id="A0A2S0VM20"/>
<dbReference type="SUPFAM" id="SSF51182">
    <property type="entry name" value="RmlC-like cupins"/>
    <property type="match status" value="1"/>
</dbReference>
<dbReference type="InterPro" id="IPR039935">
    <property type="entry name" value="YML079W-like"/>
</dbReference>
<dbReference type="InterPro" id="IPR014710">
    <property type="entry name" value="RmlC-like_jellyroll"/>
</dbReference>
<dbReference type="InterPro" id="IPR009327">
    <property type="entry name" value="Cupin_DUF985"/>
</dbReference>
<accession>A0A2S0VM20</accession>
<name>A0A2S0VM20_9ALTE</name>
<reference evidence="2 3" key="1">
    <citation type="submission" date="2018-01" db="EMBL/GenBank/DDBJ databases">
        <title>Genome sequence of a Cantenovulum-like bacteria.</title>
        <authorList>
            <person name="Tan W.R."/>
            <person name="Lau N.-S."/>
            <person name="Go F."/>
            <person name="Amirul A.-A.A."/>
        </authorList>
    </citation>
    <scope>NUCLEOTIDE SEQUENCE [LARGE SCALE GENOMIC DNA]</scope>
    <source>
        <strain evidence="2 3">CCB-QB4</strain>
    </source>
</reference>
<evidence type="ECO:0000313" key="2">
    <source>
        <dbReference type="EMBL" id="AWB65160.1"/>
    </source>
</evidence>
<gene>
    <name evidence="2" type="ORF">C2869_01295</name>
</gene>
<dbReference type="EMBL" id="CP026604">
    <property type="protein sequence ID" value="AWB65160.1"/>
    <property type="molecule type" value="Genomic_DNA"/>
</dbReference>